<sequence>MPLNKSLLLLFKLLEMLQSTNHIFLQYPYTINHFVKESQMILYISIFPFTYIHCQLNTLQQTLTFINHFQVLKYTIIISLVTTMFFFL</sequence>
<evidence type="ECO:0000313" key="3">
    <source>
        <dbReference type="Proteomes" id="UP000447434"/>
    </source>
</evidence>
<comment type="caution">
    <text evidence="2">The sequence shown here is derived from an EMBL/GenBank/DDBJ whole genome shotgun (WGS) entry which is preliminary data.</text>
</comment>
<protein>
    <submittedName>
        <fullName evidence="2">Uncharacterized protein</fullName>
    </submittedName>
</protein>
<evidence type="ECO:0000313" key="2">
    <source>
        <dbReference type="EMBL" id="KAE9592259.1"/>
    </source>
</evidence>
<dbReference type="Proteomes" id="UP000447434">
    <property type="component" value="Chromosome 19"/>
</dbReference>
<organism evidence="2 3">
    <name type="scientific">Lupinus albus</name>
    <name type="common">White lupine</name>
    <name type="synonym">Lupinus termis</name>
    <dbReference type="NCBI Taxonomy" id="3870"/>
    <lineage>
        <taxon>Eukaryota</taxon>
        <taxon>Viridiplantae</taxon>
        <taxon>Streptophyta</taxon>
        <taxon>Embryophyta</taxon>
        <taxon>Tracheophyta</taxon>
        <taxon>Spermatophyta</taxon>
        <taxon>Magnoliopsida</taxon>
        <taxon>eudicotyledons</taxon>
        <taxon>Gunneridae</taxon>
        <taxon>Pentapetalae</taxon>
        <taxon>rosids</taxon>
        <taxon>fabids</taxon>
        <taxon>Fabales</taxon>
        <taxon>Fabaceae</taxon>
        <taxon>Papilionoideae</taxon>
        <taxon>50 kb inversion clade</taxon>
        <taxon>genistoids sensu lato</taxon>
        <taxon>core genistoids</taxon>
        <taxon>Genisteae</taxon>
        <taxon>Lupinus</taxon>
    </lineage>
</organism>
<name>A0A6A4NY48_LUPAL</name>
<accession>A0A6A4NY48</accession>
<dbReference type="AlphaFoldDB" id="A0A6A4NY48"/>
<feature type="chain" id="PRO_5025527383" evidence="1">
    <location>
        <begin position="23"/>
        <end position="88"/>
    </location>
</feature>
<proteinExistence type="predicted"/>
<reference evidence="3" key="1">
    <citation type="journal article" date="2020" name="Nat. Commun.">
        <title>Genome sequence of the cluster root forming white lupin.</title>
        <authorList>
            <person name="Hufnagel B."/>
            <person name="Marques A."/>
            <person name="Soriano A."/>
            <person name="Marques L."/>
            <person name="Divol F."/>
            <person name="Doumas P."/>
            <person name="Sallet E."/>
            <person name="Mancinotti D."/>
            <person name="Carrere S."/>
            <person name="Marande W."/>
            <person name="Arribat S."/>
            <person name="Keller J."/>
            <person name="Huneau C."/>
            <person name="Blein T."/>
            <person name="Aime D."/>
            <person name="Laguerre M."/>
            <person name="Taylor J."/>
            <person name="Schubert V."/>
            <person name="Nelson M."/>
            <person name="Geu-Flores F."/>
            <person name="Crespi M."/>
            <person name="Gallardo-Guerrero K."/>
            <person name="Delaux P.-M."/>
            <person name="Salse J."/>
            <person name="Berges H."/>
            <person name="Guyot R."/>
            <person name="Gouzy J."/>
            <person name="Peret B."/>
        </authorList>
    </citation>
    <scope>NUCLEOTIDE SEQUENCE [LARGE SCALE GENOMIC DNA]</scope>
    <source>
        <strain evidence="3">cv. Amiga</strain>
    </source>
</reference>
<keyword evidence="1" id="KW-0732">Signal</keyword>
<keyword evidence="3" id="KW-1185">Reference proteome</keyword>
<gene>
    <name evidence="2" type="ORF">Lalb_Chr19g0127321</name>
</gene>
<feature type="signal peptide" evidence="1">
    <location>
        <begin position="1"/>
        <end position="22"/>
    </location>
</feature>
<evidence type="ECO:0000256" key="1">
    <source>
        <dbReference type="SAM" id="SignalP"/>
    </source>
</evidence>
<dbReference type="EMBL" id="WOCE01000019">
    <property type="protein sequence ID" value="KAE9592259.1"/>
    <property type="molecule type" value="Genomic_DNA"/>
</dbReference>